<proteinExistence type="predicted"/>
<evidence type="ECO:0000313" key="1">
    <source>
        <dbReference type="EMBL" id="QHT89559.1"/>
    </source>
</evidence>
<sequence length="967" mass="114013">MTTYLHEKIEVFYKKKASIFKKPLEKIINSMLDKCRYINGESLERHNWGGKPIKLKHIPKNISSSPSFEEELLNALNLEENEKSIIELLWGDIQLGKRVQACIIMWISVHIFNRPVLYIFRNLTIDQKQLQEDIVGTEKYNFNIEFIKSLFEEFNTELQDYFDENNVEYWKDYKLPELKDINSNGIIDKLNNKEAINSSDILCCLMNPSQLEKLNKKFSEYISNNDELVNITTLIDEGDLMCATSSNDRTNNNDKKDTTACEIEIAKISKKVRYVVHITGTPNSLLCNATTRVSDNIDIQIPIGKVHKMKRSEDYFGLLNNSITFNTTQIKPWWNYIDSDTRKKKPYDIVEDYNINIKNLIEEILRRPTIKYNSLLISEEKIRANQFYLVEIIIKDFPHLPVVIYHGKCLRLYIPKEYEKEILKFSEWDANQSSNQRLWQEGGVYKGDKEFSTNSIDTEKSKKLPNNYCYFDIDTKKDLNIKHVYKLLRIFFEESKIPIIHKSVITITGKYGERGYSFTSDDYGKYSFHLTDQYFVSHASLNCTDILQRTRLQGKYNDPELKSGDMKLTLWTTNEVQDIIQSFYVKFIKVIEKYIMSCDSWEDIKVLLGSILDNGDCKFGKYMKYIDVVKKRKNLKVIKHYDGKNNGYKLITLDDMTDNEISEWCKETKLPDYNCINEITSITYNDLNNKDKMWYSELEEFCYDEEFNNHIQTYTITHSCSEKYKDKFMKYIDEKKISSYNSLAIQNTCVMQPTNVIIVDEINNKKYKAIFKPEKYTINIDKNIHRCPNTNKYLLWKDNNGDLFKSKFIDKYIQQYTNGNANEDSECFIDVHNKLPNKYYWKTPDGWLYLYDKDKPDIISLDIVAPIAIKNVDIQGNIPTEPLINKDILLFATSCCKKTDKANLRFGIKDIFQIYEKWCEQNNIKRLKTQKKFKEEFEKLNYREENSKGVDIDNNYGKRGYNIMVSL</sequence>
<organism evidence="1">
    <name type="scientific">viral metagenome</name>
    <dbReference type="NCBI Taxonomy" id="1070528"/>
    <lineage>
        <taxon>unclassified sequences</taxon>
        <taxon>metagenomes</taxon>
        <taxon>organismal metagenomes</taxon>
    </lineage>
</organism>
<accession>A0A6C0I9V3</accession>
<protein>
    <submittedName>
        <fullName evidence="1">Uncharacterized protein</fullName>
    </submittedName>
</protein>
<dbReference type="AlphaFoldDB" id="A0A6C0I9V3"/>
<reference evidence="1" key="1">
    <citation type="journal article" date="2020" name="Nature">
        <title>Giant virus diversity and host interactions through global metagenomics.</title>
        <authorList>
            <person name="Schulz F."/>
            <person name="Roux S."/>
            <person name="Paez-Espino D."/>
            <person name="Jungbluth S."/>
            <person name="Walsh D.A."/>
            <person name="Denef V.J."/>
            <person name="McMahon K.D."/>
            <person name="Konstantinidis K.T."/>
            <person name="Eloe-Fadrosh E.A."/>
            <person name="Kyrpides N.C."/>
            <person name="Woyke T."/>
        </authorList>
    </citation>
    <scope>NUCLEOTIDE SEQUENCE</scope>
    <source>
        <strain evidence="1">GVMAG-M-3300023184-60</strain>
    </source>
</reference>
<dbReference type="EMBL" id="MN740142">
    <property type="protein sequence ID" value="QHT89559.1"/>
    <property type="molecule type" value="Genomic_DNA"/>
</dbReference>
<name>A0A6C0I9V3_9ZZZZ</name>